<dbReference type="Proteomes" id="UP001157186">
    <property type="component" value="Unassembled WGS sequence"/>
</dbReference>
<reference evidence="2 3" key="1">
    <citation type="submission" date="2023-03" db="EMBL/GenBank/DDBJ databases">
        <title>Draft genome sequence of Thalassotalea insulae KCTC 62186T.</title>
        <authorList>
            <person name="Sawabe T."/>
        </authorList>
    </citation>
    <scope>NUCLEOTIDE SEQUENCE [LARGE SCALE GENOMIC DNA]</scope>
    <source>
        <strain evidence="2 3">KCTC 62186</strain>
    </source>
</reference>
<keyword evidence="1" id="KW-0812">Transmembrane</keyword>
<evidence type="ECO:0000313" key="3">
    <source>
        <dbReference type="Proteomes" id="UP001157186"/>
    </source>
</evidence>
<proteinExistence type="predicted"/>
<evidence type="ECO:0000313" key="2">
    <source>
        <dbReference type="EMBL" id="GLX80228.1"/>
    </source>
</evidence>
<sequence>MKFEQGSQQSIMFVFEFQSLPSLRGAFKKHYERVSQYEPSIKKLENGAFHLRITKLIKYEESAILKIKNELIEDTSCYGGKFVEWKIHKVSKGDSLENKNISLKSKLVNIFTVAGDARTSRVYKMPFYSVLVILVIVLIISIVRN</sequence>
<keyword evidence="3" id="KW-1185">Reference proteome</keyword>
<dbReference type="EMBL" id="BSST01000001">
    <property type="protein sequence ID" value="GLX80228.1"/>
    <property type="molecule type" value="Genomic_DNA"/>
</dbReference>
<name>A0ABQ6GWA9_9GAMM</name>
<organism evidence="2 3">
    <name type="scientific">Thalassotalea insulae</name>
    <dbReference type="NCBI Taxonomy" id="2056778"/>
    <lineage>
        <taxon>Bacteria</taxon>
        <taxon>Pseudomonadati</taxon>
        <taxon>Pseudomonadota</taxon>
        <taxon>Gammaproteobacteria</taxon>
        <taxon>Alteromonadales</taxon>
        <taxon>Colwelliaceae</taxon>
        <taxon>Thalassotalea</taxon>
    </lineage>
</organism>
<protein>
    <submittedName>
        <fullName evidence="2">Uncharacterized protein</fullName>
    </submittedName>
</protein>
<gene>
    <name evidence="2" type="ORF">tinsulaeT_35680</name>
</gene>
<accession>A0ABQ6GWA9</accession>
<keyword evidence="1" id="KW-0472">Membrane</keyword>
<evidence type="ECO:0000256" key="1">
    <source>
        <dbReference type="SAM" id="Phobius"/>
    </source>
</evidence>
<comment type="caution">
    <text evidence="2">The sequence shown here is derived from an EMBL/GenBank/DDBJ whole genome shotgun (WGS) entry which is preliminary data.</text>
</comment>
<keyword evidence="1" id="KW-1133">Transmembrane helix</keyword>
<feature type="transmembrane region" description="Helical" evidence="1">
    <location>
        <begin position="125"/>
        <end position="143"/>
    </location>
</feature>
<dbReference type="RefSeq" id="WP_284246200.1">
    <property type="nucleotide sequence ID" value="NZ_BSST01000001.1"/>
</dbReference>